<protein>
    <recommendedName>
        <fullName evidence="2">uroporphyrinogen-III C-methyltransferase</fullName>
        <ecNumber evidence="2">2.1.1.107</ecNumber>
    </recommendedName>
</protein>
<dbReference type="GO" id="GO:0032259">
    <property type="term" value="P:methylation"/>
    <property type="evidence" value="ECO:0007669"/>
    <property type="project" value="UniProtKB-KW"/>
</dbReference>
<dbReference type="InterPro" id="IPR006366">
    <property type="entry name" value="CobA/CysG_C"/>
</dbReference>
<dbReference type="NCBIfam" id="NF004790">
    <property type="entry name" value="PRK06136.1"/>
    <property type="match status" value="1"/>
</dbReference>
<dbReference type="InterPro" id="IPR050161">
    <property type="entry name" value="Siro_Cobalamin_biosynth"/>
</dbReference>
<dbReference type="PROSITE" id="PS00839">
    <property type="entry name" value="SUMT_1"/>
    <property type="match status" value="1"/>
</dbReference>
<evidence type="ECO:0000313" key="10">
    <source>
        <dbReference type="EMBL" id="MDK3017792.1"/>
    </source>
</evidence>
<evidence type="ECO:0000256" key="7">
    <source>
        <dbReference type="ARBA" id="ARBA00025705"/>
    </source>
</evidence>
<dbReference type="Pfam" id="PF00590">
    <property type="entry name" value="TP_methylase"/>
    <property type="match status" value="1"/>
</dbReference>
<dbReference type="InterPro" id="IPR003043">
    <property type="entry name" value="Uropor_MeTrfase_CS"/>
</dbReference>
<comment type="pathway">
    <text evidence="7">Porphyrin-containing compound metabolism; siroheme biosynthesis; precorrin-2 from uroporphyrinogen III: step 1/1.</text>
</comment>
<dbReference type="Gene3D" id="3.30.950.10">
    <property type="entry name" value="Methyltransferase, Cobalt-precorrin-4 Transmethylase, Domain 2"/>
    <property type="match status" value="1"/>
</dbReference>
<keyword evidence="6" id="KW-0627">Porphyrin biosynthesis</keyword>
<evidence type="ECO:0000259" key="9">
    <source>
        <dbReference type="Pfam" id="PF00590"/>
    </source>
</evidence>
<comment type="similarity">
    <text evidence="1 8">Belongs to the precorrin methyltransferase family.</text>
</comment>
<accession>A0ABT7EZM5</accession>
<dbReference type="RefSeq" id="WP_284480605.1">
    <property type="nucleotide sequence ID" value="NZ_JASNJD010000005.1"/>
</dbReference>
<keyword evidence="5" id="KW-0949">S-adenosyl-L-methionine</keyword>
<dbReference type="PANTHER" id="PTHR45790">
    <property type="entry name" value="SIROHEME SYNTHASE-RELATED"/>
    <property type="match status" value="1"/>
</dbReference>
<evidence type="ECO:0000313" key="11">
    <source>
        <dbReference type="Proteomes" id="UP001243757"/>
    </source>
</evidence>
<dbReference type="GO" id="GO:0004851">
    <property type="term" value="F:uroporphyrin-III C-methyltransferase activity"/>
    <property type="evidence" value="ECO:0007669"/>
    <property type="project" value="UniProtKB-EC"/>
</dbReference>
<evidence type="ECO:0000256" key="1">
    <source>
        <dbReference type="ARBA" id="ARBA00005879"/>
    </source>
</evidence>
<feature type="domain" description="Tetrapyrrole methylase" evidence="9">
    <location>
        <begin position="49"/>
        <end position="256"/>
    </location>
</feature>
<dbReference type="SUPFAM" id="SSF53790">
    <property type="entry name" value="Tetrapyrrole methylase"/>
    <property type="match status" value="1"/>
</dbReference>
<sequence length="299" mass="30800">MTRVSLPFSTLSGELSGFDRILKFLRLGGGPGAGRRPSGRPAGFSRGHIALVGAGPGARDLLTLRAVDRLQQADVVFYDRLVDPEVLELIPRGAERVYVGKVVGAHAWPQPRINNAIVAAALRGQRVVRLKSGDPGVFGRAAEEIAAAHAAGIAVELVPGVTAAFATAAHAGMSLTERGVSDTLVLTTGMSRAGDPLPDSLRHAGPGTTLALYMAVGQAARLRDGLIAAGLPADAPVRIGVEVSKPTERQLTCPLGVLPETLAQDGVRGIATILVVWPKSGTGPVPQTALGGAAERQPA</sequence>
<evidence type="ECO:0000256" key="8">
    <source>
        <dbReference type="RuleBase" id="RU003960"/>
    </source>
</evidence>
<dbReference type="CDD" id="cd11642">
    <property type="entry name" value="SUMT"/>
    <property type="match status" value="1"/>
</dbReference>
<dbReference type="EC" id="2.1.1.107" evidence="2"/>
<dbReference type="EMBL" id="JASNJD010000005">
    <property type="protein sequence ID" value="MDK3017792.1"/>
    <property type="molecule type" value="Genomic_DNA"/>
</dbReference>
<keyword evidence="3 8" id="KW-0489">Methyltransferase</keyword>
<dbReference type="PROSITE" id="PS00840">
    <property type="entry name" value="SUMT_2"/>
    <property type="match status" value="1"/>
</dbReference>
<dbReference type="NCBIfam" id="TIGR01469">
    <property type="entry name" value="cobA_cysG_Cterm"/>
    <property type="match status" value="1"/>
</dbReference>
<dbReference type="InterPro" id="IPR000878">
    <property type="entry name" value="4pyrrol_Mease"/>
</dbReference>
<evidence type="ECO:0000256" key="2">
    <source>
        <dbReference type="ARBA" id="ARBA00012162"/>
    </source>
</evidence>
<dbReference type="Proteomes" id="UP001243757">
    <property type="component" value="Unassembled WGS sequence"/>
</dbReference>
<evidence type="ECO:0000256" key="4">
    <source>
        <dbReference type="ARBA" id="ARBA00022679"/>
    </source>
</evidence>
<dbReference type="PANTHER" id="PTHR45790:SF3">
    <property type="entry name" value="S-ADENOSYL-L-METHIONINE-DEPENDENT UROPORPHYRINOGEN III METHYLTRANSFERASE, CHLOROPLASTIC"/>
    <property type="match status" value="1"/>
</dbReference>
<evidence type="ECO:0000256" key="5">
    <source>
        <dbReference type="ARBA" id="ARBA00022691"/>
    </source>
</evidence>
<keyword evidence="11" id="KW-1185">Reference proteome</keyword>
<dbReference type="InterPro" id="IPR035996">
    <property type="entry name" value="4pyrrol_Methylase_sf"/>
</dbReference>
<reference evidence="10 11" key="1">
    <citation type="submission" date="2023-05" db="EMBL/GenBank/DDBJ databases">
        <title>Pseudodonghicola sp. nov.</title>
        <authorList>
            <person name="Huang J."/>
        </authorList>
    </citation>
    <scope>NUCLEOTIDE SEQUENCE [LARGE SCALE GENOMIC DNA]</scope>
    <source>
        <strain evidence="10 11">IC7</strain>
    </source>
</reference>
<comment type="caution">
    <text evidence="10">The sequence shown here is derived from an EMBL/GenBank/DDBJ whole genome shotgun (WGS) entry which is preliminary data.</text>
</comment>
<dbReference type="Gene3D" id="3.40.1010.10">
    <property type="entry name" value="Cobalt-precorrin-4 Transmethylase, Domain 1"/>
    <property type="match status" value="1"/>
</dbReference>
<organism evidence="10 11">
    <name type="scientific">Pseudodonghicola flavimaris</name>
    <dbReference type="NCBI Taxonomy" id="3050036"/>
    <lineage>
        <taxon>Bacteria</taxon>
        <taxon>Pseudomonadati</taxon>
        <taxon>Pseudomonadota</taxon>
        <taxon>Alphaproteobacteria</taxon>
        <taxon>Rhodobacterales</taxon>
        <taxon>Paracoccaceae</taxon>
        <taxon>Pseudodonghicola</taxon>
    </lineage>
</organism>
<name>A0ABT7EZM5_9RHOB</name>
<gene>
    <name evidence="10" type="primary">cobA</name>
    <name evidence="10" type="ORF">QO033_08895</name>
</gene>
<evidence type="ECO:0000256" key="3">
    <source>
        <dbReference type="ARBA" id="ARBA00022603"/>
    </source>
</evidence>
<proteinExistence type="inferred from homology"/>
<dbReference type="InterPro" id="IPR014776">
    <property type="entry name" value="4pyrrole_Mease_sub2"/>
</dbReference>
<dbReference type="InterPro" id="IPR014777">
    <property type="entry name" value="4pyrrole_Mease_sub1"/>
</dbReference>
<evidence type="ECO:0000256" key="6">
    <source>
        <dbReference type="ARBA" id="ARBA00023244"/>
    </source>
</evidence>
<keyword evidence="4 8" id="KW-0808">Transferase</keyword>